<dbReference type="PROSITE" id="PS01174">
    <property type="entry name" value="LIPASE_GDXG_SER"/>
    <property type="match status" value="1"/>
</dbReference>
<evidence type="ECO:0000313" key="6">
    <source>
        <dbReference type="Proteomes" id="UP001597475"/>
    </source>
</evidence>
<dbReference type="RefSeq" id="WP_386844007.1">
    <property type="nucleotide sequence ID" value="NZ_JBHUMK010000022.1"/>
</dbReference>
<dbReference type="Pfam" id="PF07859">
    <property type="entry name" value="Abhydrolase_3"/>
    <property type="match status" value="1"/>
</dbReference>
<dbReference type="InterPro" id="IPR050300">
    <property type="entry name" value="GDXG_lipolytic_enzyme"/>
</dbReference>
<dbReference type="Proteomes" id="UP001597475">
    <property type="component" value="Unassembled WGS sequence"/>
</dbReference>
<evidence type="ECO:0000259" key="4">
    <source>
        <dbReference type="Pfam" id="PF07859"/>
    </source>
</evidence>
<evidence type="ECO:0000256" key="1">
    <source>
        <dbReference type="ARBA" id="ARBA00010515"/>
    </source>
</evidence>
<protein>
    <submittedName>
        <fullName evidence="5">Alpha/beta hydrolase</fullName>
    </submittedName>
</protein>
<dbReference type="InterPro" id="IPR033140">
    <property type="entry name" value="Lipase_GDXG_put_SER_AS"/>
</dbReference>
<dbReference type="InterPro" id="IPR013094">
    <property type="entry name" value="AB_hydrolase_3"/>
</dbReference>
<evidence type="ECO:0000313" key="5">
    <source>
        <dbReference type="EMBL" id="MFD2608989.1"/>
    </source>
</evidence>
<name>A0ABW5P3I3_9DEIO</name>
<accession>A0ABW5P3I3</accession>
<dbReference type="EMBL" id="JBHUMK010000022">
    <property type="protein sequence ID" value="MFD2608989.1"/>
    <property type="molecule type" value="Genomic_DNA"/>
</dbReference>
<gene>
    <name evidence="5" type="ORF">ACFSR9_05970</name>
</gene>
<keyword evidence="2 5" id="KW-0378">Hydrolase</keyword>
<organism evidence="5 6">
    <name type="scientific">Deinococcus taklimakanensis</name>
    <dbReference type="NCBI Taxonomy" id="536443"/>
    <lineage>
        <taxon>Bacteria</taxon>
        <taxon>Thermotogati</taxon>
        <taxon>Deinococcota</taxon>
        <taxon>Deinococci</taxon>
        <taxon>Deinococcales</taxon>
        <taxon>Deinococcaceae</taxon>
        <taxon>Deinococcus</taxon>
    </lineage>
</organism>
<feature type="active site" evidence="3">
    <location>
        <position position="156"/>
    </location>
</feature>
<evidence type="ECO:0000256" key="2">
    <source>
        <dbReference type="ARBA" id="ARBA00022801"/>
    </source>
</evidence>
<comment type="caution">
    <text evidence="5">The sequence shown here is derived from an EMBL/GenBank/DDBJ whole genome shotgun (WGS) entry which is preliminary data.</text>
</comment>
<sequence>MPVDPALQPVLAQLAQAPAATSLEDMRTAVIASALRSPRRPVTLGEVRDLTLPGPDGPLPARLYHPAGTAPAQGWPLTVYFHGGGFVAYNLDTHDPLCRELCAASGGAVLSVDYRLAPEHKFPAATRDAYASVQWAAAHAGELGTDPTRLAVAGDSAGASLAIATTLRARDEGGPRLRAQLLIYPPTDATPQGHYPSRRENATGYFLTAERMKFYGQMYVQRPEDAAHPHVSPMHADLAGLPPALVLTAEYDPLRDEGRAYAEALSAAGTPAEHRPGPGMIHGFANMTGFSPAAAQLVDDAGAWLGEQLRQ</sequence>
<keyword evidence="6" id="KW-1185">Reference proteome</keyword>
<comment type="similarity">
    <text evidence="1">Belongs to the 'GDXG' lipolytic enzyme family.</text>
</comment>
<dbReference type="GO" id="GO:0016787">
    <property type="term" value="F:hydrolase activity"/>
    <property type="evidence" value="ECO:0007669"/>
    <property type="project" value="UniProtKB-KW"/>
</dbReference>
<feature type="domain" description="Alpha/beta hydrolase fold-3" evidence="4">
    <location>
        <begin position="79"/>
        <end position="285"/>
    </location>
</feature>
<dbReference type="SUPFAM" id="SSF53474">
    <property type="entry name" value="alpha/beta-Hydrolases"/>
    <property type="match status" value="1"/>
</dbReference>
<evidence type="ECO:0000256" key="3">
    <source>
        <dbReference type="PROSITE-ProRule" id="PRU10038"/>
    </source>
</evidence>
<proteinExistence type="inferred from homology"/>
<dbReference type="InterPro" id="IPR029058">
    <property type="entry name" value="AB_hydrolase_fold"/>
</dbReference>
<dbReference type="PANTHER" id="PTHR48081:SF8">
    <property type="entry name" value="ALPHA_BETA HYDROLASE FOLD-3 DOMAIN-CONTAINING PROTEIN-RELATED"/>
    <property type="match status" value="1"/>
</dbReference>
<dbReference type="Gene3D" id="3.40.50.1820">
    <property type="entry name" value="alpha/beta hydrolase"/>
    <property type="match status" value="1"/>
</dbReference>
<dbReference type="PANTHER" id="PTHR48081">
    <property type="entry name" value="AB HYDROLASE SUPERFAMILY PROTEIN C4A8.06C"/>
    <property type="match status" value="1"/>
</dbReference>
<reference evidence="6" key="1">
    <citation type="journal article" date="2019" name="Int. J. Syst. Evol. Microbiol.">
        <title>The Global Catalogue of Microorganisms (GCM) 10K type strain sequencing project: providing services to taxonomists for standard genome sequencing and annotation.</title>
        <authorList>
            <consortium name="The Broad Institute Genomics Platform"/>
            <consortium name="The Broad Institute Genome Sequencing Center for Infectious Disease"/>
            <person name="Wu L."/>
            <person name="Ma J."/>
        </authorList>
    </citation>
    <scope>NUCLEOTIDE SEQUENCE [LARGE SCALE GENOMIC DNA]</scope>
    <source>
        <strain evidence="6">KCTC 33842</strain>
    </source>
</reference>